<gene>
    <name evidence="2" type="ORF">HK097_003655</name>
</gene>
<dbReference type="PROSITE" id="PS50238">
    <property type="entry name" value="RHOGAP"/>
    <property type="match status" value="1"/>
</dbReference>
<dbReference type="EMBL" id="JADGJD010000188">
    <property type="protein sequence ID" value="KAJ3053678.1"/>
    <property type="molecule type" value="Genomic_DNA"/>
</dbReference>
<dbReference type="Gene3D" id="1.10.555.10">
    <property type="entry name" value="Rho GTPase activation protein"/>
    <property type="match status" value="1"/>
</dbReference>
<dbReference type="SUPFAM" id="SSF48350">
    <property type="entry name" value="GTPase activation domain, GAP"/>
    <property type="match status" value="1"/>
</dbReference>
<feature type="domain" description="Rho-GAP" evidence="1">
    <location>
        <begin position="43"/>
        <end position="237"/>
    </location>
</feature>
<evidence type="ECO:0000259" key="1">
    <source>
        <dbReference type="PROSITE" id="PS50238"/>
    </source>
</evidence>
<name>A0AAD5X6Q9_9FUNG</name>
<dbReference type="Proteomes" id="UP001212841">
    <property type="component" value="Unassembled WGS sequence"/>
</dbReference>
<accession>A0AAD5X6Q9</accession>
<dbReference type="InterPro" id="IPR000198">
    <property type="entry name" value="RhoGAP_dom"/>
</dbReference>
<keyword evidence="3" id="KW-1185">Reference proteome</keyword>
<evidence type="ECO:0000313" key="3">
    <source>
        <dbReference type="Proteomes" id="UP001212841"/>
    </source>
</evidence>
<protein>
    <recommendedName>
        <fullName evidence="1">Rho-GAP domain-containing protein</fullName>
    </recommendedName>
</protein>
<dbReference type="GO" id="GO:0007165">
    <property type="term" value="P:signal transduction"/>
    <property type="evidence" value="ECO:0007669"/>
    <property type="project" value="InterPro"/>
</dbReference>
<organism evidence="2 3">
    <name type="scientific">Rhizophlyctis rosea</name>
    <dbReference type="NCBI Taxonomy" id="64517"/>
    <lineage>
        <taxon>Eukaryota</taxon>
        <taxon>Fungi</taxon>
        <taxon>Fungi incertae sedis</taxon>
        <taxon>Chytridiomycota</taxon>
        <taxon>Chytridiomycota incertae sedis</taxon>
        <taxon>Chytridiomycetes</taxon>
        <taxon>Rhizophlyctidales</taxon>
        <taxon>Rhizophlyctidaceae</taxon>
        <taxon>Rhizophlyctis</taxon>
    </lineage>
</organism>
<evidence type="ECO:0000313" key="2">
    <source>
        <dbReference type="EMBL" id="KAJ3053678.1"/>
    </source>
</evidence>
<reference evidence="2" key="1">
    <citation type="submission" date="2020-05" db="EMBL/GenBank/DDBJ databases">
        <title>Phylogenomic resolution of chytrid fungi.</title>
        <authorList>
            <person name="Stajich J.E."/>
            <person name="Amses K."/>
            <person name="Simmons R."/>
            <person name="Seto K."/>
            <person name="Myers J."/>
            <person name="Bonds A."/>
            <person name="Quandt C.A."/>
            <person name="Barry K."/>
            <person name="Liu P."/>
            <person name="Grigoriev I."/>
            <person name="Longcore J.E."/>
            <person name="James T.Y."/>
        </authorList>
    </citation>
    <scope>NUCLEOTIDE SEQUENCE</scope>
    <source>
        <strain evidence="2">JEL0318</strain>
    </source>
</reference>
<proteinExistence type="predicted"/>
<dbReference type="AlphaFoldDB" id="A0AAD5X6Q9"/>
<sequence length="289" mass="33644">MNYNKLTLRHMWVISIQAKIKAFFVRKPTEEQPPYPVDRTDLYPVEKLYRTDENPNGTHAPREVCRLINAISKWGKDEERLFLPYVDGELFTRCYEAFLSGGRASKPFVSVEADGAGACCCRLVLLRLMLLGVEGGMIPVEFAKRNGDYLIAEERLIVKRFAKTIRKLPNNRRSIVLRLLSWFSKDLLPRKEQNKLSPEKLAFFFGPVFFRDNEKKEWREEIARVTTILIGNAAEIRQKVLCAFNEPCIRVMPESMYTRRVVYLPSKLDDRLQLITFCDFYQKGECMGL</sequence>
<dbReference type="InterPro" id="IPR008936">
    <property type="entry name" value="Rho_GTPase_activation_prot"/>
</dbReference>
<comment type="caution">
    <text evidence="2">The sequence shown here is derived from an EMBL/GenBank/DDBJ whole genome shotgun (WGS) entry which is preliminary data.</text>
</comment>